<evidence type="ECO:0000313" key="2">
    <source>
        <dbReference type="Proteomes" id="UP000492820"/>
    </source>
</evidence>
<reference evidence="1" key="2">
    <citation type="submission" date="2014-06" db="EMBL/GenBank/DDBJ databases">
        <authorList>
            <person name="Aslett M."/>
        </authorList>
    </citation>
    <scope>NUCLEOTIDE SEQUENCE</scope>
</reference>
<reference evidence="1 2" key="1">
    <citation type="journal article" date="2013" name="Nature">
        <title>The genomes of four tapeworm species reveal adaptations to parasitism.</title>
        <authorList>
            <person name="Tsai I.J."/>
            <person name="Zarowiecki M."/>
            <person name="Holroyd N."/>
            <person name="Garciarrubio A."/>
            <person name="Sanchez-Flores A."/>
            <person name="Brooks K.L."/>
            <person name="Tracey A."/>
            <person name="Bobes R.J."/>
            <person name="Fragoso G."/>
            <person name="Sciutto E."/>
            <person name="Aslett M."/>
            <person name="Beasley H."/>
            <person name="Bennett H.M."/>
            <person name="Cai J."/>
            <person name="Camicia F."/>
            <person name="Clark R."/>
            <person name="Cucher M."/>
            <person name="De Silva N."/>
            <person name="Day T.A."/>
            <person name="Deplazes P."/>
            <person name="Estrada K."/>
            <person name="Fernandez C."/>
            <person name="Holland P.W."/>
            <person name="Hou J."/>
            <person name="Hu S."/>
            <person name="Huckvale T."/>
            <person name="Hung S.S."/>
            <person name="Kamenetzky L."/>
            <person name="Keane J.A."/>
            <person name="Kiss F."/>
            <person name="Koziol U."/>
            <person name="Lambert O."/>
            <person name="Liu K."/>
            <person name="Luo X."/>
            <person name="Luo Y."/>
            <person name="Macchiaroli N."/>
            <person name="Nichol S."/>
            <person name="Paps J."/>
            <person name="Parkinson J."/>
            <person name="Pouchkina-Stantcheva N."/>
            <person name="Riddiford N."/>
            <person name="Rosenzvit M."/>
            <person name="Salinas G."/>
            <person name="Wasmuth J.D."/>
            <person name="Zamanian M."/>
            <person name="Zheng Y."/>
            <person name="Cai X."/>
            <person name="Soberon X."/>
            <person name="Olson P.D."/>
            <person name="Laclette J.P."/>
            <person name="Brehm K."/>
            <person name="Berriman M."/>
            <person name="Garciarrubio A."/>
            <person name="Bobes R.J."/>
            <person name="Fragoso G."/>
            <person name="Sanchez-Flores A."/>
            <person name="Estrada K."/>
            <person name="Cevallos M.A."/>
            <person name="Morett E."/>
            <person name="Gonzalez V."/>
            <person name="Portillo T."/>
            <person name="Ochoa-Leyva A."/>
            <person name="Jose M.V."/>
            <person name="Sciutto E."/>
            <person name="Landa A."/>
            <person name="Jimenez L."/>
            <person name="Valdes V."/>
            <person name="Carrero J.C."/>
            <person name="Larralde C."/>
            <person name="Morales-Montor J."/>
            <person name="Limon-Lason J."/>
            <person name="Soberon X."/>
            <person name="Laclette J.P."/>
        </authorList>
    </citation>
    <scope>NUCLEOTIDE SEQUENCE [LARGE SCALE GENOMIC DNA]</scope>
</reference>
<evidence type="ECO:0000313" key="3">
    <source>
        <dbReference type="WBParaSite" id="EgrG_000890900"/>
    </source>
</evidence>
<organism evidence="1">
    <name type="scientific">Echinococcus granulosus</name>
    <name type="common">Hydatid tapeworm</name>
    <dbReference type="NCBI Taxonomy" id="6210"/>
    <lineage>
        <taxon>Eukaryota</taxon>
        <taxon>Metazoa</taxon>
        <taxon>Spiralia</taxon>
        <taxon>Lophotrochozoa</taxon>
        <taxon>Platyhelminthes</taxon>
        <taxon>Cestoda</taxon>
        <taxon>Eucestoda</taxon>
        <taxon>Cyclophyllidea</taxon>
        <taxon>Taeniidae</taxon>
        <taxon>Echinococcus</taxon>
        <taxon>Echinococcus granulosus group</taxon>
    </lineage>
</organism>
<proteinExistence type="predicted"/>
<protein>
    <submittedName>
        <fullName evidence="3">Cytochrome P450</fullName>
    </submittedName>
</protein>
<accession>A0A068WFU6</accession>
<evidence type="ECO:0000313" key="1">
    <source>
        <dbReference type="EMBL" id="CDS16485.1"/>
    </source>
</evidence>
<dbReference type="AlphaFoldDB" id="A0A068WFU6"/>
<sequence>MLWKRPLQQQPEKQDPNFVNPPVFKIGKKFMGFGVESVAE</sequence>
<dbReference type="EMBL" id="LK028576">
    <property type="protein sequence ID" value="CDS16485.1"/>
    <property type="molecule type" value="Genomic_DNA"/>
</dbReference>
<name>A0A068WFU6_ECHGR</name>
<dbReference type="Proteomes" id="UP000492820">
    <property type="component" value="Unassembled WGS sequence"/>
</dbReference>
<gene>
    <name evidence="1" type="ORF">EgrG_000890900</name>
</gene>
<dbReference type="WBParaSite" id="EgrG_000890900">
    <property type="protein sequence ID" value="EgrG_000890900"/>
    <property type="gene ID" value="EgrG_000890900"/>
</dbReference>
<reference evidence="3" key="3">
    <citation type="submission" date="2020-10" db="UniProtKB">
        <authorList>
            <consortium name="WormBaseParasite"/>
        </authorList>
    </citation>
    <scope>IDENTIFICATION</scope>
</reference>